<keyword evidence="6 8" id="KW-1133">Transmembrane helix</keyword>
<evidence type="ECO:0000313" key="10">
    <source>
        <dbReference type="Proteomes" id="UP000254848"/>
    </source>
</evidence>
<dbReference type="PANTHER" id="PTHR30462">
    <property type="entry name" value="INTERMEMBRANE TRANSPORT PROTEIN PQIB-RELATED"/>
    <property type="match status" value="1"/>
</dbReference>
<dbReference type="AlphaFoldDB" id="A0A370R3T1"/>
<feature type="transmembrane region" description="Helical" evidence="8">
    <location>
        <begin position="383"/>
        <end position="401"/>
    </location>
</feature>
<reference evidence="9 10" key="1">
    <citation type="submission" date="2018-07" db="EMBL/GenBank/DDBJ databases">
        <title>Genomic Encyclopedia of Type Strains, Phase IV (KMG-IV): sequencing the most valuable type-strain genomes for metagenomic binning, comparative biology and taxonomic classification.</title>
        <authorList>
            <person name="Goeker M."/>
        </authorList>
    </citation>
    <scope>NUCLEOTIDE SEQUENCE [LARGE SCALE GENOMIC DNA]</scope>
    <source>
        <strain evidence="9 10">DSM 103736</strain>
    </source>
</reference>
<proteinExistence type="inferred from homology"/>
<evidence type="ECO:0000256" key="6">
    <source>
        <dbReference type="ARBA" id="ARBA00022989"/>
    </source>
</evidence>
<dbReference type="InterPro" id="IPR005219">
    <property type="entry name" value="PqiA-like_proteobact"/>
</dbReference>
<keyword evidence="7 8" id="KW-0472">Membrane</keyword>
<evidence type="ECO:0000256" key="1">
    <source>
        <dbReference type="ARBA" id="ARBA00004429"/>
    </source>
</evidence>
<evidence type="ECO:0000256" key="7">
    <source>
        <dbReference type="ARBA" id="ARBA00023136"/>
    </source>
</evidence>
<feature type="transmembrane region" description="Helical" evidence="8">
    <location>
        <begin position="153"/>
        <end position="171"/>
    </location>
</feature>
<name>A0A370R3T1_9GAMM</name>
<evidence type="ECO:0000256" key="5">
    <source>
        <dbReference type="ARBA" id="ARBA00022692"/>
    </source>
</evidence>
<dbReference type="GO" id="GO:0005886">
    <property type="term" value="C:plasma membrane"/>
    <property type="evidence" value="ECO:0007669"/>
    <property type="project" value="UniProtKB-SubCell"/>
</dbReference>
<sequence length="427" mass="47949">MVVPDVKITALKPLSEQHYKRCPQCDLIFQLPALDKRFVAYCPRCHAKICSGYDWSMIRLTALAIAVLLLMPLALSEPLIRIRLLGTVINASLLQGVWQMAIQGDPFTASMVAFCAIGAPLMLPLSLLYLRLGHWLGMNLRPVLLMLNRLKEWIMLDVYLVGLAVACIKVQEYADINVGPGLYAYIAMMILVQILLIRLNIEQLWERYYPVAQPAVEPRRLQLCCACNYTGLPDHRGRCPRCHITMSRRAPMSLQKTWAALIAAIVFLFPANLMPISILYVNGERMEDTIFSGVISLATSGNMPVAIIVFIASILVPFTKVLALLFLLCTIHLKIDLSLTARMRMLRVLGWIGRWSMLDLFVIALMMSLVNREQLLSFTMGPAAFYFGAAVFLTILAVEWLDSRLLWDAHATRNTEPDSADQSRPAA</sequence>
<evidence type="ECO:0000256" key="2">
    <source>
        <dbReference type="ARBA" id="ARBA00007555"/>
    </source>
</evidence>
<comment type="subcellular location">
    <subcellularLocation>
        <location evidence="1">Cell inner membrane</location>
        <topology evidence="1">Multi-pass membrane protein</topology>
    </subcellularLocation>
</comment>
<feature type="transmembrane region" description="Helical" evidence="8">
    <location>
        <begin position="107"/>
        <end position="132"/>
    </location>
</feature>
<dbReference type="InterPro" id="IPR007498">
    <property type="entry name" value="PqiA-like"/>
</dbReference>
<gene>
    <name evidence="9" type="ORF">C8D90_101532</name>
</gene>
<keyword evidence="3" id="KW-1003">Cell membrane</keyword>
<feature type="transmembrane region" description="Helical" evidence="8">
    <location>
        <begin position="348"/>
        <end position="371"/>
    </location>
</feature>
<dbReference type="Proteomes" id="UP000254848">
    <property type="component" value="Unassembled WGS sequence"/>
</dbReference>
<keyword evidence="5 8" id="KW-0812">Transmembrane</keyword>
<dbReference type="Pfam" id="PF04403">
    <property type="entry name" value="PqiA"/>
    <property type="match status" value="2"/>
</dbReference>
<comment type="caution">
    <text evidence="9">The sequence shown here is derived from an EMBL/GenBank/DDBJ whole genome shotgun (WGS) entry which is preliminary data.</text>
</comment>
<accession>A0A370R3T1</accession>
<comment type="similarity">
    <text evidence="2">Belongs to the PqiA family.</text>
</comment>
<dbReference type="EMBL" id="QRAP01000001">
    <property type="protein sequence ID" value="RDK97087.1"/>
    <property type="molecule type" value="Genomic_DNA"/>
</dbReference>
<protein>
    <submittedName>
        <fullName evidence="9">Paraquat-inducible protein A</fullName>
    </submittedName>
</protein>
<evidence type="ECO:0000256" key="8">
    <source>
        <dbReference type="SAM" id="Phobius"/>
    </source>
</evidence>
<keyword evidence="10" id="KW-1185">Reference proteome</keyword>
<dbReference type="NCBIfam" id="TIGR00155">
    <property type="entry name" value="pqiA_fam"/>
    <property type="match status" value="1"/>
</dbReference>
<dbReference type="PANTHER" id="PTHR30462:SF1">
    <property type="entry name" value="INTERMEMBRANE TRANSPORT PROTEIN YEBS"/>
    <property type="match status" value="1"/>
</dbReference>
<feature type="transmembrane region" description="Helical" evidence="8">
    <location>
        <begin position="57"/>
        <end position="75"/>
    </location>
</feature>
<feature type="transmembrane region" description="Helical" evidence="8">
    <location>
        <begin position="183"/>
        <end position="201"/>
    </location>
</feature>
<feature type="transmembrane region" description="Helical" evidence="8">
    <location>
        <begin position="258"/>
        <end position="283"/>
    </location>
</feature>
<keyword evidence="4" id="KW-0997">Cell inner membrane</keyword>
<evidence type="ECO:0000313" key="9">
    <source>
        <dbReference type="EMBL" id="RDK97087.1"/>
    </source>
</evidence>
<evidence type="ECO:0000256" key="3">
    <source>
        <dbReference type="ARBA" id="ARBA00022475"/>
    </source>
</evidence>
<organism evidence="9 10">
    <name type="scientific">Enterobacillus tribolii</name>
    <dbReference type="NCBI Taxonomy" id="1487935"/>
    <lineage>
        <taxon>Bacteria</taxon>
        <taxon>Pseudomonadati</taxon>
        <taxon>Pseudomonadota</taxon>
        <taxon>Gammaproteobacteria</taxon>
        <taxon>Enterobacterales</taxon>
        <taxon>Hafniaceae</taxon>
        <taxon>Enterobacillus</taxon>
    </lineage>
</organism>
<evidence type="ECO:0000256" key="4">
    <source>
        <dbReference type="ARBA" id="ARBA00022519"/>
    </source>
</evidence>
<dbReference type="InterPro" id="IPR051800">
    <property type="entry name" value="PqiA-PqiB_transport"/>
</dbReference>
<feature type="transmembrane region" description="Helical" evidence="8">
    <location>
        <begin position="303"/>
        <end position="328"/>
    </location>
</feature>